<proteinExistence type="predicted"/>
<dbReference type="EMBL" id="HG966617">
    <property type="protein sequence ID" value="CDO59336.1"/>
    <property type="molecule type" value="Genomic_DNA"/>
</dbReference>
<dbReference type="RefSeq" id="WP_043950020.1">
    <property type="nucleotide sequence ID" value="NZ_HG966617.1"/>
</dbReference>
<sequence>MSNRHGYRGYVTNRSFGGLQMPVPVQALVMRDYCQRNGLTYKLHINENIFPHSYIVLEGLPDELNIYEGILATSMFMMPARAERRRRIYQRILEAEGSLHFVLEDLVIRTEADIEPVEEILMVTQLLGESPSPDQAGAAA</sequence>
<dbReference type="HOGENOM" id="CLU_1933990_0_0_5"/>
<dbReference type="NCBIfam" id="TIGR04323">
    <property type="entry name" value="SpoChoClust_1"/>
    <property type="match status" value="1"/>
</dbReference>
<gene>
    <name evidence="1" type="ORF">BN1012_Phect1122</name>
</gene>
<dbReference type="Proteomes" id="UP000032160">
    <property type="component" value="Chromosome I"/>
</dbReference>
<accession>X5MMM0</accession>
<organism evidence="1 2">
    <name type="scientific">Candidatus Phaeomarinibacter ectocarpi</name>
    <dbReference type="NCBI Taxonomy" id="1458461"/>
    <lineage>
        <taxon>Bacteria</taxon>
        <taxon>Pseudomonadati</taxon>
        <taxon>Pseudomonadota</taxon>
        <taxon>Alphaproteobacteria</taxon>
        <taxon>Hyphomicrobiales</taxon>
        <taxon>Parvibaculaceae</taxon>
        <taxon>Candidatus Phaeomarinibacter</taxon>
    </lineage>
</organism>
<name>X5MMM0_9HYPH</name>
<dbReference type="KEGG" id="pect:BN1012_Phect1122"/>
<reference evidence="1 2" key="1">
    <citation type="journal article" date="2014" name="Front. Genet.">
        <title>Genome and metabolic network of "Candidatus Phaeomarinobacter ectocarpi" Ec32, a new candidate genus of Alphaproteobacteria frequently associated with brown algae.</title>
        <authorList>
            <person name="Dittami S.M."/>
            <person name="Barbeyron T."/>
            <person name="Boyen C."/>
            <person name="Cambefort J."/>
            <person name="Collet G."/>
            <person name="Delage L."/>
            <person name="Gobet A."/>
            <person name="Groisillier A."/>
            <person name="Leblanc C."/>
            <person name="Michel G."/>
            <person name="Scornet D."/>
            <person name="Siegel A."/>
            <person name="Tapia J.E."/>
            <person name="Tonon T."/>
        </authorList>
    </citation>
    <scope>NUCLEOTIDE SEQUENCE [LARGE SCALE GENOMIC DNA]</scope>
    <source>
        <strain evidence="1 2">Ec32</strain>
    </source>
</reference>
<dbReference type="InterPro" id="IPR027610">
    <property type="entry name" value="SpoChClust_LIC12192"/>
</dbReference>
<dbReference type="OrthoDB" id="330165at2"/>
<evidence type="ECO:0000313" key="1">
    <source>
        <dbReference type="EMBL" id="CDO59336.1"/>
    </source>
</evidence>
<protein>
    <submittedName>
        <fullName evidence="1">Uncharacterized protein</fullName>
    </submittedName>
</protein>
<dbReference type="AlphaFoldDB" id="X5MMM0"/>
<keyword evidence="2" id="KW-1185">Reference proteome</keyword>
<dbReference type="STRING" id="1458461.BN1012_Phect1122"/>
<evidence type="ECO:0000313" key="2">
    <source>
        <dbReference type="Proteomes" id="UP000032160"/>
    </source>
</evidence>